<organism evidence="1 2">
    <name type="scientific">Durusdinium trenchii</name>
    <dbReference type="NCBI Taxonomy" id="1381693"/>
    <lineage>
        <taxon>Eukaryota</taxon>
        <taxon>Sar</taxon>
        <taxon>Alveolata</taxon>
        <taxon>Dinophyceae</taxon>
        <taxon>Suessiales</taxon>
        <taxon>Symbiodiniaceae</taxon>
        <taxon>Durusdinium</taxon>
    </lineage>
</organism>
<dbReference type="Proteomes" id="UP001642464">
    <property type="component" value="Unassembled WGS sequence"/>
</dbReference>
<evidence type="ECO:0000313" key="1">
    <source>
        <dbReference type="EMBL" id="CAK9095626.1"/>
    </source>
</evidence>
<feature type="non-terminal residue" evidence="1">
    <location>
        <position position="154"/>
    </location>
</feature>
<protein>
    <submittedName>
        <fullName evidence="1">Uncharacterized protein</fullName>
    </submittedName>
</protein>
<keyword evidence="2" id="KW-1185">Reference proteome</keyword>
<name>A0ABP0R4X2_9DINO</name>
<dbReference type="EMBL" id="CAXAMM010040809">
    <property type="protein sequence ID" value="CAK9095626.1"/>
    <property type="molecule type" value="Genomic_DNA"/>
</dbReference>
<reference evidence="1 2" key="1">
    <citation type="submission" date="2024-02" db="EMBL/GenBank/DDBJ databases">
        <authorList>
            <person name="Chen Y."/>
            <person name="Shah S."/>
            <person name="Dougan E. K."/>
            <person name="Thang M."/>
            <person name="Chan C."/>
        </authorList>
    </citation>
    <scope>NUCLEOTIDE SEQUENCE [LARGE SCALE GENOMIC DNA]</scope>
</reference>
<gene>
    <name evidence="1" type="ORF">SCF082_LOCUS44912</name>
</gene>
<feature type="non-terminal residue" evidence="1">
    <location>
        <position position="1"/>
    </location>
</feature>
<comment type="caution">
    <text evidence="1">The sequence shown here is derived from an EMBL/GenBank/DDBJ whole genome shotgun (WGS) entry which is preliminary data.</text>
</comment>
<accession>A0ABP0R4X2</accession>
<sequence length="154" mass="17104">VAQLEGNLVQDKVFPVNLISQISLGGQVLRFLKSRAPMDVEVNILRTELLKREAKEEVLRGLEVVVVMEVAIMVLEGTIVVSRQWVHWGVVWVAAVQAVSLMVEEWRKTRRVLPGGGFPGLWVAVFQVLQAVAFLALQVVAQVLQVEDIPTASR</sequence>
<proteinExistence type="predicted"/>
<evidence type="ECO:0000313" key="2">
    <source>
        <dbReference type="Proteomes" id="UP001642464"/>
    </source>
</evidence>